<dbReference type="EMBL" id="FM211192">
    <property type="protein sequence ID" value="CAR72766.1"/>
    <property type="molecule type" value="Genomic_DNA"/>
</dbReference>
<gene>
    <name evidence="2" type="ordered locus">MLBr02666</name>
</gene>
<sequence length="84" mass="8804">MAWLEQWKLHPGPSSSTKNSTTSGNTAVTTQVRSAALAERKLGGGMSISCTAPPLLVSSPEVDAVCVKIGHYLATTVQRHIDVG</sequence>
<evidence type="ECO:0000256" key="1">
    <source>
        <dbReference type="SAM" id="MobiDB-lite"/>
    </source>
</evidence>
<feature type="compositionally biased region" description="Low complexity" evidence="1">
    <location>
        <begin position="11"/>
        <end position="26"/>
    </location>
</feature>
<name>A0A0H3MSA0_MYCLB</name>
<proteinExistence type="predicted"/>
<organism evidence="2 3">
    <name type="scientific">Mycobacterium leprae (strain Br4923)</name>
    <dbReference type="NCBI Taxonomy" id="561304"/>
    <lineage>
        <taxon>Bacteria</taxon>
        <taxon>Bacillati</taxon>
        <taxon>Actinomycetota</taxon>
        <taxon>Actinomycetes</taxon>
        <taxon>Mycobacteriales</taxon>
        <taxon>Mycobacteriaceae</taxon>
        <taxon>Mycobacterium</taxon>
    </lineage>
</organism>
<dbReference type="AlphaFoldDB" id="A0A0H3MSA0"/>
<protein>
    <submittedName>
        <fullName evidence="2">Uncharacterized protein</fullName>
    </submittedName>
</protein>
<dbReference type="Proteomes" id="UP000006900">
    <property type="component" value="Chromosome"/>
</dbReference>
<reference evidence="2 3" key="1">
    <citation type="journal article" date="2009" name="Nat. Genet.">
        <title>Comparative genomic and phylogeographic analysis of Mycobacterium leprae.</title>
        <authorList>
            <person name="Monot M."/>
            <person name="Honore N."/>
            <person name="Garnier T."/>
            <person name="Zidane N."/>
            <person name="Sherafi D."/>
            <person name="Paniz-Mondolfi A."/>
            <person name="Matsuoka M."/>
            <person name="Taylor G.M."/>
            <person name="Donoghue H.D."/>
            <person name="Bouwman A."/>
            <person name="Mays S."/>
            <person name="Watson C."/>
            <person name="Lockwood D."/>
            <person name="Khamispour A."/>
            <person name="Dowlati Y."/>
            <person name="Jianping S."/>
            <person name="Rea T.H."/>
            <person name="Vera-Cabrera L."/>
            <person name="Stefani M.M."/>
            <person name="Banu S."/>
            <person name="Macdonald M."/>
            <person name="Sapkota B.R."/>
            <person name="Spencer J.S."/>
            <person name="Thomas J."/>
            <person name="Harshman K."/>
            <person name="Singh P."/>
            <person name="Busso P."/>
            <person name="Gattiker A."/>
            <person name="Rougemont J."/>
            <person name="Brennan P.J."/>
            <person name="Cole S.T."/>
        </authorList>
    </citation>
    <scope>NUCLEOTIDE SEQUENCE [LARGE SCALE GENOMIC DNA]</scope>
    <source>
        <strain evidence="3">Br4923</strain>
    </source>
</reference>
<evidence type="ECO:0000313" key="3">
    <source>
        <dbReference type="Proteomes" id="UP000006900"/>
    </source>
</evidence>
<dbReference type="KEGG" id="mlb:MLBr02666"/>
<accession>A0A0H3MSA0</accession>
<evidence type="ECO:0000313" key="2">
    <source>
        <dbReference type="EMBL" id="CAR72766.1"/>
    </source>
</evidence>
<feature type="region of interest" description="Disordered" evidence="1">
    <location>
        <begin position="1"/>
        <end position="31"/>
    </location>
</feature>
<dbReference type="HOGENOM" id="CLU_2523992_0_0_11"/>